<evidence type="ECO:0000313" key="5">
    <source>
        <dbReference type="EMBL" id="KAA5532118.1"/>
    </source>
</evidence>
<evidence type="ECO:0000256" key="4">
    <source>
        <dbReference type="SAM" id="Coils"/>
    </source>
</evidence>
<dbReference type="SUPFAM" id="SSF109854">
    <property type="entry name" value="DinB/YfiT-like putative metalloenzymes"/>
    <property type="match status" value="1"/>
</dbReference>
<feature type="binding site" evidence="3">
    <location>
        <position position="46"/>
    </location>
    <ligand>
        <name>a divalent metal cation</name>
        <dbReference type="ChEBI" id="CHEBI:60240"/>
    </ligand>
</feature>
<comment type="caution">
    <text evidence="5">The sequence shown here is derived from an EMBL/GenBank/DDBJ whole genome shotgun (WGS) entry which is preliminary data.</text>
</comment>
<organism evidence="5 6">
    <name type="scientific">Taibaiella lutea</name>
    <dbReference type="NCBI Taxonomy" id="2608001"/>
    <lineage>
        <taxon>Bacteria</taxon>
        <taxon>Pseudomonadati</taxon>
        <taxon>Bacteroidota</taxon>
        <taxon>Chitinophagia</taxon>
        <taxon>Chitinophagales</taxon>
        <taxon>Chitinophagaceae</taxon>
        <taxon>Taibaiella</taxon>
    </lineage>
</organism>
<dbReference type="GO" id="GO:0046872">
    <property type="term" value="F:metal ion binding"/>
    <property type="evidence" value="ECO:0007669"/>
    <property type="project" value="UniProtKB-KW"/>
</dbReference>
<evidence type="ECO:0000313" key="6">
    <source>
        <dbReference type="Proteomes" id="UP000323632"/>
    </source>
</evidence>
<keyword evidence="6" id="KW-1185">Reference proteome</keyword>
<dbReference type="RefSeq" id="WP_150033620.1">
    <property type="nucleotide sequence ID" value="NZ_VWSH01000004.1"/>
</dbReference>
<accession>A0A5M6CAD1</accession>
<keyword evidence="4" id="KW-0175">Coiled coil</keyword>
<dbReference type="Pfam" id="PF05163">
    <property type="entry name" value="DinB"/>
    <property type="match status" value="1"/>
</dbReference>
<reference evidence="5 6" key="1">
    <citation type="submission" date="2019-09" db="EMBL/GenBank/DDBJ databases">
        <title>Genome sequence and assembly of Taibaiella sp.</title>
        <authorList>
            <person name="Chhetri G."/>
        </authorList>
    </citation>
    <scope>NUCLEOTIDE SEQUENCE [LARGE SCALE GENOMIC DNA]</scope>
    <source>
        <strain evidence="5 6">KVB11</strain>
    </source>
</reference>
<keyword evidence="2 3" id="KW-0479">Metal-binding</keyword>
<dbReference type="AlphaFoldDB" id="A0A5M6CAD1"/>
<evidence type="ECO:0000256" key="3">
    <source>
        <dbReference type="PIRSR" id="PIRSR607837-1"/>
    </source>
</evidence>
<sequence length="167" mass="19179">MIVQSLLGEFLHEAENTRKLLNAIPDDALDWKPSETSWTTGQLASHIAEIYNWYDVTLHQDVFDMATYKYDKGDISKASNIVAKFEENVKKAQESLEAAKDENMMNEWKMTMGSDEPVFPVMPRAIVARGFLMNHLYHHRGEMIVYLRSTGNKVPGLYGPTYEESMR</sequence>
<feature type="binding site" evidence="3">
    <location>
        <position position="135"/>
    </location>
    <ligand>
        <name>a divalent metal cation</name>
        <dbReference type="ChEBI" id="CHEBI:60240"/>
    </ligand>
</feature>
<comment type="similarity">
    <text evidence="1">Belongs to the DinB family.</text>
</comment>
<dbReference type="InterPro" id="IPR034660">
    <property type="entry name" value="DinB/YfiT-like"/>
</dbReference>
<feature type="coiled-coil region" evidence="4">
    <location>
        <begin position="75"/>
        <end position="102"/>
    </location>
</feature>
<feature type="binding site" evidence="3">
    <location>
        <position position="139"/>
    </location>
    <ligand>
        <name>a divalent metal cation</name>
        <dbReference type="ChEBI" id="CHEBI:60240"/>
    </ligand>
</feature>
<proteinExistence type="inferred from homology"/>
<protein>
    <submittedName>
        <fullName evidence="5">Damage-inducible protein DinB</fullName>
    </submittedName>
</protein>
<evidence type="ECO:0000256" key="1">
    <source>
        <dbReference type="ARBA" id="ARBA00008635"/>
    </source>
</evidence>
<dbReference type="EMBL" id="VWSH01000004">
    <property type="protein sequence ID" value="KAA5532118.1"/>
    <property type="molecule type" value="Genomic_DNA"/>
</dbReference>
<dbReference type="Proteomes" id="UP000323632">
    <property type="component" value="Unassembled WGS sequence"/>
</dbReference>
<dbReference type="InterPro" id="IPR007837">
    <property type="entry name" value="DinB"/>
</dbReference>
<gene>
    <name evidence="5" type="ORF">F0919_15055</name>
</gene>
<name>A0A5M6CAD1_9BACT</name>
<evidence type="ECO:0000256" key="2">
    <source>
        <dbReference type="ARBA" id="ARBA00022723"/>
    </source>
</evidence>
<dbReference type="Gene3D" id="1.20.120.450">
    <property type="entry name" value="dinb family like domain"/>
    <property type="match status" value="1"/>
</dbReference>